<comment type="caution">
    <text evidence="1">The sequence shown here is derived from an EMBL/GenBank/DDBJ whole genome shotgun (WGS) entry which is preliminary data.</text>
</comment>
<reference evidence="1" key="1">
    <citation type="submission" date="2020-03" db="EMBL/GenBank/DDBJ databases">
        <authorList>
            <person name="Weist P."/>
        </authorList>
    </citation>
    <scope>NUCLEOTIDE SEQUENCE</scope>
</reference>
<name>A0A9N7Z924_PLEPL</name>
<accession>A0A9N7Z924</accession>
<evidence type="ECO:0000313" key="2">
    <source>
        <dbReference type="Proteomes" id="UP001153269"/>
    </source>
</evidence>
<dbReference type="EMBL" id="CADEAL010004447">
    <property type="protein sequence ID" value="CAB1459808.1"/>
    <property type="molecule type" value="Genomic_DNA"/>
</dbReference>
<dbReference type="Proteomes" id="UP001153269">
    <property type="component" value="Unassembled WGS sequence"/>
</dbReference>
<gene>
    <name evidence="1" type="ORF">PLEPLA_LOCUS47645</name>
</gene>
<proteinExistence type="predicted"/>
<organism evidence="1 2">
    <name type="scientific">Pleuronectes platessa</name>
    <name type="common">European plaice</name>
    <dbReference type="NCBI Taxonomy" id="8262"/>
    <lineage>
        <taxon>Eukaryota</taxon>
        <taxon>Metazoa</taxon>
        <taxon>Chordata</taxon>
        <taxon>Craniata</taxon>
        <taxon>Vertebrata</taxon>
        <taxon>Euteleostomi</taxon>
        <taxon>Actinopterygii</taxon>
        <taxon>Neopterygii</taxon>
        <taxon>Teleostei</taxon>
        <taxon>Neoteleostei</taxon>
        <taxon>Acanthomorphata</taxon>
        <taxon>Carangaria</taxon>
        <taxon>Pleuronectiformes</taxon>
        <taxon>Pleuronectoidei</taxon>
        <taxon>Pleuronectidae</taxon>
        <taxon>Pleuronectes</taxon>
    </lineage>
</organism>
<protein>
    <submittedName>
        <fullName evidence="1">Uncharacterized protein</fullName>
    </submittedName>
</protein>
<keyword evidence="2" id="KW-1185">Reference proteome</keyword>
<dbReference type="AlphaFoldDB" id="A0A9N7Z924"/>
<sequence>MAPDDWFGCAFTTITHFTDSKDMNCMCVSHGPVHSVPSSAPSYLYTSYLYISPLHFRDILLFEDATTARDGGSEPSPYFLPSPSCSPLCVGDQSKLNRAICH</sequence>
<evidence type="ECO:0000313" key="1">
    <source>
        <dbReference type="EMBL" id="CAB1459808.1"/>
    </source>
</evidence>